<name>A0AC59ZB64_RANTA</name>
<accession>A0AC59ZB64</accession>
<reference evidence="1" key="2">
    <citation type="submission" date="2025-03" db="EMBL/GenBank/DDBJ databases">
        <authorList>
            <consortium name="ELIXIR-Norway"/>
            <consortium name="Elixir Norway"/>
        </authorList>
    </citation>
    <scope>NUCLEOTIDE SEQUENCE</scope>
</reference>
<reference evidence="1" key="1">
    <citation type="submission" date="2023-05" db="EMBL/GenBank/DDBJ databases">
        <authorList>
            <consortium name="ELIXIR-Norway"/>
        </authorList>
    </citation>
    <scope>NUCLEOTIDE SEQUENCE</scope>
</reference>
<evidence type="ECO:0000313" key="2">
    <source>
        <dbReference type="Proteomes" id="UP001162501"/>
    </source>
</evidence>
<evidence type="ECO:0000313" key="1">
    <source>
        <dbReference type="EMBL" id="CAN0355242.1"/>
    </source>
</evidence>
<feature type="non-terminal residue" evidence="1">
    <location>
        <position position="87"/>
    </location>
</feature>
<dbReference type="Proteomes" id="UP001162501">
    <property type="component" value="Chromosome 27"/>
</dbReference>
<proteinExistence type="predicted"/>
<organism evidence="1 2">
    <name type="scientific">Rangifer tarandus platyrhynchus</name>
    <name type="common">Svalbard reindeer</name>
    <dbReference type="NCBI Taxonomy" id="3082113"/>
    <lineage>
        <taxon>Eukaryota</taxon>
        <taxon>Metazoa</taxon>
        <taxon>Chordata</taxon>
        <taxon>Craniata</taxon>
        <taxon>Vertebrata</taxon>
        <taxon>Euteleostomi</taxon>
        <taxon>Mammalia</taxon>
        <taxon>Eutheria</taxon>
        <taxon>Laurasiatheria</taxon>
        <taxon>Artiodactyla</taxon>
        <taxon>Ruminantia</taxon>
        <taxon>Pecora</taxon>
        <taxon>Cervidae</taxon>
        <taxon>Odocoileinae</taxon>
        <taxon>Rangifer</taxon>
    </lineage>
</organism>
<protein>
    <submittedName>
        <fullName evidence="1">Uncharacterized protein</fullName>
    </submittedName>
</protein>
<feature type="non-terminal residue" evidence="1">
    <location>
        <position position="1"/>
    </location>
</feature>
<sequence length="87" mass="9298">SRDCSPPGSMEFSQQDYWSGLPFSTSGDLPNSGVESVSPALTGRFFSTFFEQLPNCLPQCLPHFTFPSPGPVLQPLVGPVLQPSVGP</sequence>
<gene>
    <name evidence="1" type="ORF">MRATA1EN22A_LOCUS16347</name>
</gene>
<dbReference type="EMBL" id="OX596111">
    <property type="protein sequence ID" value="CAN0355242.1"/>
    <property type="molecule type" value="Genomic_DNA"/>
</dbReference>